<dbReference type="InterPro" id="IPR014776">
    <property type="entry name" value="4pyrrole_Mease_sub2"/>
</dbReference>
<dbReference type="PANTHER" id="PTHR46111:SF1">
    <property type="entry name" value="RIBOSOMAL RNA SMALL SUBUNIT METHYLTRANSFERASE I"/>
    <property type="match status" value="1"/>
</dbReference>
<evidence type="ECO:0000256" key="3">
    <source>
        <dbReference type="ARBA" id="ARBA00022603"/>
    </source>
</evidence>
<evidence type="ECO:0000256" key="4">
    <source>
        <dbReference type="ARBA" id="ARBA00022679"/>
    </source>
</evidence>
<dbReference type="PROSITE" id="PS01296">
    <property type="entry name" value="RSMI"/>
    <property type="match status" value="1"/>
</dbReference>
<dbReference type="Gene3D" id="3.40.1010.10">
    <property type="entry name" value="Cobalt-precorrin-4 Transmethylase, Domain 1"/>
    <property type="match status" value="1"/>
</dbReference>
<dbReference type="HAMAP" id="MF_01877">
    <property type="entry name" value="16SrRNA_methyltr_I"/>
    <property type="match status" value="1"/>
</dbReference>
<evidence type="ECO:0000256" key="5">
    <source>
        <dbReference type="ARBA" id="ARBA00022691"/>
    </source>
</evidence>
<dbReference type="InterPro" id="IPR008189">
    <property type="entry name" value="rRNA_ssu_MeTfrase_I"/>
</dbReference>
<dbReference type="EMBL" id="UINC01036898">
    <property type="protein sequence ID" value="SVB31559.1"/>
    <property type="molecule type" value="Genomic_DNA"/>
</dbReference>
<dbReference type="InterPro" id="IPR000878">
    <property type="entry name" value="4pyrrol_Mease"/>
</dbReference>
<evidence type="ECO:0000256" key="2">
    <source>
        <dbReference type="ARBA" id="ARBA00022552"/>
    </source>
</evidence>
<dbReference type="GO" id="GO:0032259">
    <property type="term" value="P:methylation"/>
    <property type="evidence" value="ECO:0007669"/>
    <property type="project" value="UniProtKB-KW"/>
</dbReference>
<keyword evidence="4" id="KW-0808">Transferase</keyword>
<gene>
    <name evidence="7" type="ORF">METZ01_LOCUS184413</name>
</gene>
<accession>A0A382D0D6</accession>
<organism evidence="7">
    <name type="scientific">marine metagenome</name>
    <dbReference type="NCBI Taxonomy" id="408172"/>
    <lineage>
        <taxon>unclassified sequences</taxon>
        <taxon>metagenomes</taxon>
        <taxon>ecological metagenomes</taxon>
    </lineage>
</organism>
<dbReference type="Pfam" id="PF00590">
    <property type="entry name" value="TP_methylase"/>
    <property type="match status" value="1"/>
</dbReference>
<dbReference type="GO" id="GO:0006364">
    <property type="term" value="P:rRNA processing"/>
    <property type="evidence" value="ECO:0007669"/>
    <property type="project" value="UniProtKB-KW"/>
</dbReference>
<feature type="domain" description="Tetrapyrrole methylase" evidence="6">
    <location>
        <begin position="9"/>
        <end position="206"/>
    </location>
</feature>
<evidence type="ECO:0000259" key="6">
    <source>
        <dbReference type="Pfam" id="PF00590"/>
    </source>
</evidence>
<evidence type="ECO:0000313" key="7">
    <source>
        <dbReference type="EMBL" id="SVB31559.1"/>
    </source>
</evidence>
<dbReference type="AlphaFoldDB" id="A0A382D0D6"/>
<keyword evidence="5" id="KW-0949">S-adenosyl-L-methionine</keyword>
<protein>
    <recommendedName>
        <fullName evidence="6">Tetrapyrrole methylase domain-containing protein</fullName>
    </recommendedName>
</protein>
<sequence length="279" mass="31761">MNKNTKLGTLYIVATPIGNLNDISHRALEILSMVDICAAEDTRKSNILFRSYEIKTRLVSYHKYSEHEKLDYFISKLKSGKDVALISDAGTPLISDPGYLLVKKARKLSIKVIPIPGSSSLTAAISVSGLPINRFTFYGFLPRRIKAKRELIEFMANDTNTSIIFESAKRIEPFLQSLMEVCPEKEVFIAREMTKKYESYYSGKTYKVLEKISSELKGEFVIVIKGSLDKEKSSLMNKDERRILKILLENMKKKDALLLASKIFGINKNSIYKDILRKK</sequence>
<name>A0A382D0D6_9ZZZZ</name>
<evidence type="ECO:0000256" key="1">
    <source>
        <dbReference type="ARBA" id="ARBA00022490"/>
    </source>
</evidence>
<dbReference type="SUPFAM" id="SSF53790">
    <property type="entry name" value="Tetrapyrrole methylase"/>
    <property type="match status" value="1"/>
</dbReference>
<dbReference type="InterPro" id="IPR018063">
    <property type="entry name" value="SAM_MeTrfase_RsmI_CS"/>
</dbReference>
<dbReference type="GO" id="GO:0008168">
    <property type="term" value="F:methyltransferase activity"/>
    <property type="evidence" value="ECO:0007669"/>
    <property type="project" value="UniProtKB-KW"/>
</dbReference>
<dbReference type="PIRSF" id="PIRSF005917">
    <property type="entry name" value="MTase_YraL"/>
    <property type="match status" value="1"/>
</dbReference>
<dbReference type="Gene3D" id="3.30.950.10">
    <property type="entry name" value="Methyltransferase, Cobalt-precorrin-4 Transmethylase, Domain 2"/>
    <property type="match status" value="1"/>
</dbReference>
<dbReference type="CDD" id="cd11648">
    <property type="entry name" value="RsmI"/>
    <property type="match status" value="1"/>
</dbReference>
<keyword evidence="1" id="KW-0963">Cytoplasm</keyword>
<reference evidence="7" key="1">
    <citation type="submission" date="2018-05" db="EMBL/GenBank/DDBJ databases">
        <authorList>
            <person name="Lanie J.A."/>
            <person name="Ng W.-L."/>
            <person name="Kazmierczak K.M."/>
            <person name="Andrzejewski T.M."/>
            <person name="Davidsen T.M."/>
            <person name="Wayne K.J."/>
            <person name="Tettelin H."/>
            <person name="Glass J.I."/>
            <person name="Rusch D."/>
            <person name="Podicherti R."/>
            <person name="Tsui H.-C.T."/>
            <person name="Winkler M.E."/>
        </authorList>
    </citation>
    <scope>NUCLEOTIDE SEQUENCE</scope>
</reference>
<dbReference type="InterPro" id="IPR035996">
    <property type="entry name" value="4pyrrol_Methylase_sf"/>
</dbReference>
<dbReference type="NCBIfam" id="TIGR00096">
    <property type="entry name" value="16S rRNA (cytidine(1402)-2'-O)-methyltransferase"/>
    <property type="match status" value="1"/>
</dbReference>
<keyword evidence="2" id="KW-0698">rRNA processing</keyword>
<keyword evidence="3" id="KW-0489">Methyltransferase</keyword>
<proteinExistence type="inferred from homology"/>
<dbReference type="PANTHER" id="PTHR46111">
    <property type="entry name" value="RIBOSOMAL RNA SMALL SUBUNIT METHYLTRANSFERASE I"/>
    <property type="match status" value="1"/>
</dbReference>
<dbReference type="InterPro" id="IPR014777">
    <property type="entry name" value="4pyrrole_Mease_sub1"/>
</dbReference>